<comment type="caution">
    <text evidence="5">The sequence shown here is derived from an EMBL/GenBank/DDBJ whole genome shotgun (WGS) entry which is preliminary data.</text>
</comment>
<evidence type="ECO:0000313" key="6">
    <source>
        <dbReference type="Proteomes" id="UP000027997"/>
    </source>
</evidence>
<dbReference type="GO" id="GO:0004316">
    <property type="term" value="F:3-oxoacyl-[acyl-carrier-protein] reductase (NADPH) activity"/>
    <property type="evidence" value="ECO:0007669"/>
    <property type="project" value="UniProtKB-EC"/>
</dbReference>
<reference evidence="5 6" key="1">
    <citation type="submission" date="2014-06" db="EMBL/GenBank/DDBJ databases">
        <title>Whole Genome Sequences of Three Symbiotic Endozoicomonas Bacteria.</title>
        <authorList>
            <person name="Neave M.J."/>
            <person name="Apprill A."/>
            <person name="Voolstra C.R."/>
        </authorList>
    </citation>
    <scope>NUCLEOTIDE SEQUENCE [LARGE SCALE GENOMIC DNA]</scope>
    <source>
        <strain evidence="5 6">DSM 22380</strain>
    </source>
</reference>
<dbReference type="Proteomes" id="UP000027997">
    <property type="component" value="Unassembled WGS sequence"/>
</dbReference>
<dbReference type="PRINTS" id="PR00080">
    <property type="entry name" value="SDRFAMILY"/>
</dbReference>
<dbReference type="PANTHER" id="PTHR45024">
    <property type="entry name" value="DEHYDROGENASES, SHORT CHAIN"/>
    <property type="match status" value="1"/>
</dbReference>
<dbReference type="EMBL" id="JOJP01000001">
    <property type="protein sequence ID" value="KEI72623.1"/>
    <property type="molecule type" value="Genomic_DNA"/>
</dbReference>
<dbReference type="PRINTS" id="PR00081">
    <property type="entry name" value="GDHRDH"/>
</dbReference>
<keyword evidence="6" id="KW-1185">Reference proteome</keyword>
<dbReference type="InterPro" id="IPR002347">
    <property type="entry name" value="SDR_fam"/>
</dbReference>
<keyword evidence="2 5" id="KW-0560">Oxidoreductase</keyword>
<dbReference type="EC" id="1.1.1.100" evidence="5"/>
<dbReference type="Gene3D" id="3.40.50.720">
    <property type="entry name" value="NAD(P)-binding Rossmann-like Domain"/>
    <property type="match status" value="1"/>
</dbReference>
<gene>
    <name evidence="5" type="primary">fabG</name>
    <name evidence="5" type="ORF">GV64_19495</name>
</gene>
<proteinExistence type="inferred from homology"/>
<dbReference type="AlphaFoldDB" id="A0A081KEP7"/>
<dbReference type="PROSITE" id="PS00061">
    <property type="entry name" value="ADH_SHORT"/>
    <property type="match status" value="1"/>
</dbReference>
<accession>A0A081KEP7</accession>
<dbReference type="InterPro" id="IPR036291">
    <property type="entry name" value="NAD(P)-bd_dom_sf"/>
</dbReference>
<name>A0A081KEP7_9GAMM</name>
<feature type="domain" description="Ketoreductase" evidence="4">
    <location>
        <begin position="11"/>
        <end position="195"/>
    </location>
</feature>
<dbReference type="InterPro" id="IPR020904">
    <property type="entry name" value="Sc_DH/Rdtase_CS"/>
</dbReference>
<sequence>MTSRNGELDGKVAIVTGAGRGLGRAEALNLAREGARVVINDLGGNPDAEAAAMSVVEEIKGFGGEAFAFFGDCADWNDSEQLFKKALDTWGDVNILVNNAGFCRDRLIFNMTEDEFDTVVRVHLKGHFVNMRHATKYWREKCKADGAPVYGRLVSTSSEAFLFGSAGQPNYAAAKAGIVAMTMGAAQVMYNYGVTANVICPRARTDMTNQGVTASMFAKPESGFDTFAPENVSPLVTYLASPEAGNVSGQVFVVWGKQVVVVDSPKEAAQFNSPEAWTQESLNKSLGEYFANKVPVRDGFSVIPQ</sequence>
<dbReference type="SMART" id="SM00822">
    <property type="entry name" value="PKS_KR"/>
    <property type="match status" value="1"/>
</dbReference>
<protein>
    <submittedName>
        <fullName evidence="5">3-ketoacyl-ACP reductase</fullName>
        <ecNumber evidence="5">1.1.1.100</ecNumber>
    </submittedName>
</protein>
<dbReference type="STRING" id="305900.GV64_19495"/>
<evidence type="ECO:0000256" key="3">
    <source>
        <dbReference type="RuleBase" id="RU000363"/>
    </source>
</evidence>
<evidence type="ECO:0000256" key="2">
    <source>
        <dbReference type="ARBA" id="ARBA00023002"/>
    </source>
</evidence>
<comment type="similarity">
    <text evidence="1 3">Belongs to the short-chain dehydrogenases/reductases (SDR) family.</text>
</comment>
<dbReference type="eggNOG" id="COG1028">
    <property type="taxonomic scope" value="Bacteria"/>
</dbReference>
<organism evidence="5 6">
    <name type="scientific">Endozoicomonas elysicola</name>
    <dbReference type="NCBI Taxonomy" id="305900"/>
    <lineage>
        <taxon>Bacteria</taxon>
        <taxon>Pseudomonadati</taxon>
        <taxon>Pseudomonadota</taxon>
        <taxon>Gammaproteobacteria</taxon>
        <taxon>Oceanospirillales</taxon>
        <taxon>Endozoicomonadaceae</taxon>
        <taxon>Endozoicomonas</taxon>
    </lineage>
</organism>
<dbReference type="InterPro" id="IPR057326">
    <property type="entry name" value="KR_dom"/>
</dbReference>
<evidence type="ECO:0000256" key="1">
    <source>
        <dbReference type="ARBA" id="ARBA00006484"/>
    </source>
</evidence>
<dbReference type="RefSeq" id="WP_020581272.1">
    <property type="nucleotide sequence ID" value="NZ_JOJP01000001.1"/>
</dbReference>
<dbReference type="SUPFAM" id="SSF51735">
    <property type="entry name" value="NAD(P)-binding Rossmann-fold domains"/>
    <property type="match status" value="1"/>
</dbReference>
<dbReference type="InterPro" id="IPR051687">
    <property type="entry name" value="Peroxisomal_Beta-Oxidation"/>
</dbReference>
<evidence type="ECO:0000313" key="5">
    <source>
        <dbReference type="EMBL" id="KEI72623.1"/>
    </source>
</evidence>
<dbReference type="PANTHER" id="PTHR45024:SF2">
    <property type="entry name" value="SCP2 DOMAIN-CONTAINING PROTEIN"/>
    <property type="match status" value="1"/>
</dbReference>
<evidence type="ECO:0000259" key="4">
    <source>
        <dbReference type="SMART" id="SM00822"/>
    </source>
</evidence>
<dbReference type="Pfam" id="PF00106">
    <property type="entry name" value="adh_short"/>
    <property type="match status" value="1"/>
</dbReference>